<dbReference type="GO" id="GO:0008270">
    <property type="term" value="F:zinc ion binding"/>
    <property type="evidence" value="ECO:0007669"/>
    <property type="project" value="UniProtKB-KW"/>
</dbReference>
<gene>
    <name evidence="4" type="ORF">ROHU_030297</name>
</gene>
<name>A0A498LW88_LABRO</name>
<dbReference type="Proteomes" id="UP000290572">
    <property type="component" value="Unassembled WGS sequence"/>
</dbReference>
<evidence type="ECO:0000259" key="3">
    <source>
        <dbReference type="PROSITE" id="PS50158"/>
    </source>
</evidence>
<feature type="region of interest" description="Disordered" evidence="2">
    <location>
        <begin position="1"/>
        <end position="30"/>
    </location>
</feature>
<dbReference type="PANTHER" id="PTHR45823:SF1">
    <property type="entry name" value="T-SNARE COILED-COIL HOMOLOGY DOMAIN-CONTAINING PROTEIN"/>
    <property type="match status" value="1"/>
</dbReference>
<comment type="caution">
    <text evidence="4">The sequence shown here is derived from an EMBL/GenBank/DDBJ whole genome shotgun (WGS) entry which is preliminary data.</text>
</comment>
<dbReference type="InterPro" id="IPR001878">
    <property type="entry name" value="Znf_CCHC"/>
</dbReference>
<feature type="domain" description="CCHC-type" evidence="3">
    <location>
        <begin position="505"/>
        <end position="518"/>
    </location>
</feature>
<protein>
    <submittedName>
        <fullName evidence="4">Retrovirus-related Pol poly from transposon</fullName>
    </submittedName>
</protein>
<accession>A0A498LW88</accession>
<dbReference type="PROSITE" id="PS50158">
    <property type="entry name" value="ZF_CCHC"/>
    <property type="match status" value="1"/>
</dbReference>
<dbReference type="EMBL" id="QBIY01013154">
    <property type="protein sequence ID" value="RXN11094.1"/>
    <property type="molecule type" value="Genomic_DNA"/>
</dbReference>
<evidence type="ECO:0000313" key="5">
    <source>
        <dbReference type="Proteomes" id="UP000290572"/>
    </source>
</evidence>
<sequence>MENTPVRSLNLLSEQEQQSRGVPRYGRDDRNLEGEKALEERVALIRTLSPTNPFRPLLMNECDKGHSLKTKPQSSTSFSGMSHSFSKHVRLASTPIAAARDPESLRCVDPELDIGGDQNIRYGALMADVDRNAVKQSRYTERKVDETFSVYPNDSNCQYNQPQTVEMPIEGGFVTDQCSLVGRHAAPKASPAKANSHYLNTSTYNVQRPSLLPPELTYKVANSHFAEPRDGVNKHSDQLLTNSLEQTPDPQLMLSMYPTTPPVPPCWVSKPLAKEAVTACCTFSGLSVPATSLQPERGGNKTRSCLKLGRYDGRSSYEAFQKKFELVAEVNGWDEVERVGQLAAALDGDAQQVLLDVQGSQVYSSQALHQALLRRFGDTTPPMALRQQFQEHTRRPKEPLGVFMADLRNLAQRSYPTFSEHVRDALVLDAFIRGLTPDRLQQQVRIAQPSSLDEALDQAQVIEGILDERPSGAVGRPRVFAAYSGGQTQSPTVKMNAPQRELVVCWRCGKAGHLRRECTALDVVASTQPSGNGQGPE</sequence>
<dbReference type="SUPFAM" id="SSF57756">
    <property type="entry name" value="Retrovirus zinc finger-like domains"/>
    <property type="match status" value="1"/>
</dbReference>
<dbReference type="SMART" id="SM00343">
    <property type="entry name" value="ZnF_C2HC"/>
    <property type="match status" value="1"/>
</dbReference>
<dbReference type="STRING" id="84645.A0A498LW88"/>
<reference evidence="4 5" key="1">
    <citation type="submission" date="2018-03" db="EMBL/GenBank/DDBJ databases">
        <title>Draft genome sequence of Rohu Carp (Labeo rohita).</title>
        <authorList>
            <person name="Das P."/>
            <person name="Kushwaha B."/>
            <person name="Joshi C.G."/>
            <person name="Kumar D."/>
            <person name="Nagpure N.S."/>
            <person name="Sahoo L."/>
            <person name="Das S.P."/>
            <person name="Bit A."/>
            <person name="Patnaik S."/>
            <person name="Meher P.K."/>
            <person name="Jayasankar P."/>
            <person name="Koringa P.G."/>
            <person name="Patel N.V."/>
            <person name="Hinsu A.T."/>
            <person name="Kumar R."/>
            <person name="Pandey M."/>
            <person name="Agarwal S."/>
            <person name="Srivastava S."/>
            <person name="Singh M."/>
            <person name="Iquebal M.A."/>
            <person name="Jaiswal S."/>
            <person name="Angadi U.B."/>
            <person name="Kumar N."/>
            <person name="Raza M."/>
            <person name="Shah T.M."/>
            <person name="Rai A."/>
            <person name="Jena J.K."/>
        </authorList>
    </citation>
    <scope>NUCLEOTIDE SEQUENCE [LARGE SCALE GENOMIC DNA]</scope>
    <source>
        <strain evidence="4">DASCIFA01</strain>
        <tissue evidence="4">Testis</tissue>
    </source>
</reference>
<evidence type="ECO:0000256" key="2">
    <source>
        <dbReference type="SAM" id="MobiDB-lite"/>
    </source>
</evidence>
<organism evidence="4 5">
    <name type="scientific">Labeo rohita</name>
    <name type="common">Indian major carp</name>
    <name type="synonym">Cyprinus rohita</name>
    <dbReference type="NCBI Taxonomy" id="84645"/>
    <lineage>
        <taxon>Eukaryota</taxon>
        <taxon>Metazoa</taxon>
        <taxon>Chordata</taxon>
        <taxon>Craniata</taxon>
        <taxon>Vertebrata</taxon>
        <taxon>Euteleostomi</taxon>
        <taxon>Actinopterygii</taxon>
        <taxon>Neopterygii</taxon>
        <taxon>Teleostei</taxon>
        <taxon>Ostariophysi</taxon>
        <taxon>Cypriniformes</taxon>
        <taxon>Cyprinidae</taxon>
        <taxon>Labeoninae</taxon>
        <taxon>Labeonini</taxon>
        <taxon>Labeo</taxon>
    </lineage>
</organism>
<dbReference type="AlphaFoldDB" id="A0A498LW88"/>
<evidence type="ECO:0000313" key="4">
    <source>
        <dbReference type="EMBL" id="RXN11094.1"/>
    </source>
</evidence>
<keyword evidence="1" id="KW-0862">Zinc</keyword>
<keyword evidence="1" id="KW-0479">Metal-binding</keyword>
<dbReference type="GO" id="GO:0003676">
    <property type="term" value="F:nucleic acid binding"/>
    <property type="evidence" value="ECO:0007669"/>
    <property type="project" value="InterPro"/>
</dbReference>
<dbReference type="PANTHER" id="PTHR45823">
    <property type="entry name" value="T-SNARE COILED-COIL HOMOLOGY DOMAIN-CONTAINING PROTEIN"/>
    <property type="match status" value="1"/>
</dbReference>
<dbReference type="Pfam" id="PF00098">
    <property type="entry name" value="zf-CCHC"/>
    <property type="match status" value="1"/>
</dbReference>
<dbReference type="InterPro" id="IPR036875">
    <property type="entry name" value="Znf_CCHC_sf"/>
</dbReference>
<keyword evidence="5" id="KW-1185">Reference proteome</keyword>
<proteinExistence type="predicted"/>
<keyword evidence="1" id="KW-0863">Zinc-finger</keyword>
<evidence type="ECO:0000256" key="1">
    <source>
        <dbReference type="PROSITE-ProRule" id="PRU00047"/>
    </source>
</evidence>
<feature type="compositionally biased region" description="Polar residues" evidence="2">
    <location>
        <begin position="1"/>
        <end position="20"/>
    </location>
</feature>